<dbReference type="PANTHER" id="PTHR32370">
    <property type="entry name" value="OS12G0117600 PROTEIN"/>
    <property type="match status" value="1"/>
</dbReference>
<feature type="region of interest" description="Disordered" evidence="4">
    <location>
        <begin position="58"/>
        <end position="82"/>
    </location>
</feature>
<dbReference type="PROSITE" id="PS51649">
    <property type="entry name" value="NPH3"/>
    <property type="match status" value="1"/>
</dbReference>
<keyword evidence="1" id="KW-0833">Ubl conjugation pathway</keyword>
<reference evidence="6 7" key="1">
    <citation type="journal article" date="2021" name="Comput. Struct. Biotechnol. J.">
        <title>De novo genome assembly of the potent medicinal plant Rehmannia glutinosa using nanopore technology.</title>
        <authorList>
            <person name="Ma L."/>
            <person name="Dong C."/>
            <person name="Song C."/>
            <person name="Wang X."/>
            <person name="Zheng X."/>
            <person name="Niu Y."/>
            <person name="Chen S."/>
            <person name="Feng W."/>
        </authorList>
    </citation>
    <scope>NUCLEOTIDE SEQUENCE [LARGE SCALE GENOMIC DNA]</scope>
    <source>
        <strain evidence="6">DH-2019</strain>
    </source>
</reference>
<dbReference type="InterPro" id="IPR027356">
    <property type="entry name" value="NPH3_dom"/>
</dbReference>
<sequence length="357" mass="40366">MLKVAPALVTELEKRVGMQFEQATLADLLIPSYSKNETMYDVDLVQRLLEHFLVQEQSEGSSPSRQSFSDTKMYDGAQRGTNPNAKMRVARLVDSYLTEVSRDRNLSLTKFQVLAEALPNRLELAMMDCTGRLIPILSEVKIGKVIVIYKSPYAASVFKQMLSSFALNQSISCLQETAHPTLTEHERKRLCRVMDCQKLSIDACMHAAQNERLPLRVVVQVLFSEQVKISNAIANSSLKEAGESHYQPLIANRKTLLEGTPQSFQEGWATAKKDINTLKFELESVKAKYLELQNDMETLQRQFDKVTKPKQASAWTTGWKKLSKLAKTMETTDGGSHHVPNTDMPKKAPRRWRNSIS</sequence>
<dbReference type="Proteomes" id="UP001318860">
    <property type="component" value="Unassembled WGS sequence"/>
</dbReference>
<dbReference type="InterPro" id="IPR043454">
    <property type="entry name" value="NPH3/RPT2-like"/>
</dbReference>
<feature type="region of interest" description="Disordered" evidence="4">
    <location>
        <begin position="329"/>
        <end position="357"/>
    </location>
</feature>
<name>A0ABR0XC91_REHGL</name>
<evidence type="ECO:0000313" key="7">
    <source>
        <dbReference type="Proteomes" id="UP001318860"/>
    </source>
</evidence>
<feature type="compositionally biased region" description="Basic residues" evidence="4">
    <location>
        <begin position="347"/>
        <end position="357"/>
    </location>
</feature>
<feature type="coiled-coil region" evidence="3">
    <location>
        <begin position="275"/>
        <end position="302"/>
    </location>
</feature>
<organism evidence="6 7">
    <name type="scientific">Rehmannia glutinosa</name>
    <name type="common">Chinese foxglove</name>
    <dbReference type="NCBI Taxonomy" id="99300"/>
    <lineage>
        <taxon>Eukaryota</taxon>
        <taxon>Viridiplantae</taxon>
        <taxon>Streptophyta</taxon>
        <taxon>Embryophyta</taxon>
        <taxon>Tracheophyta</taxon>
        <taxon>Spermatophyta</taxon>
        <taxon>Magnoliopsida</taxon>
        <taxon>eudicotyledons</taxon>
        <taxon>Gunneridae</taxon>
        <taxon>Pentapetalae</taxon>
        <taxon>asterids</taxon>
        <taxon>lamiids</taxon>
        <taxon>Lamiales</taxon>
        <taxon>Orobanchaceae</taxon>
        <taxon>Rehmannieae</taxon>
        <taxon>Rehmannia</taxon>
    </lineage>
</organism>
<feature type="domain" description="NPH3" evidence="5">
    <location>
        <begin position="1"/>
        <end position="228"/>
    </location>
</feature>
<comment type="caution">
    <text evidence="6">The sequence shown here is derived from an EMBL/GenBank/DDBJ whole genome shotgun (WGS) entry which is preliminary data.</text>
</comment>
<gene>
    <name evidence="6" type="ORF">DH2020_011047</name>
</gene>
<dbReference type="EMBL" id="JABTTQ020000005">
    <property type="protein sequence ID" value="KAK6156799.1"/>
    <property type="molecule type" value="Genomic_DNA"/>
</dbReference>
<protein>
    <recommendedName>
        <fullName evidence="5">NPH3 domain-containing protein</fullName>
    </recommendedName>
</protein>
<evidence type="ECO:0000313" key="6">
    <source>
        <dbReference type="EMBL" id="KAK6156799.1"/>
    </source>
</evidence>
<accession>A0ABR0XC91</accession>
<keyword evidence="7" id="KW-1185">Reference proteome</keyword>
<keyword evidence="3" id="KW-0175">Coiled coil</keyword>
<comment type="similarity">
    <text evidence="2">Belongs to the NPH3 family.</text>
</comment>
<evidence type="ECO:0000256" key="1">
    <source>
        <dbReference type="ARBA" id="ARBA00022786"/>
    </source>
</evidence>
<feature type="compositionally biased region" description="Polar residues" evidence="4">
    <location>
        <begin position="58"/>
        <end position="70"/>
    </location>
</feature>
<evidence type="ECO:0000256" key="4">
    <source>
        <dbReference type="SAM" id="MobiDB-lite"/>
    </source>
</evidence>
<evidence type="ECO:0000256" key="3">
    <source>
        <dbReference type="SAM" id="Coils"/>
    </source>
</evidence>
<dbReference type="Pfam" id="PF03000">
    <property type="entry name" value="NPH3"/>
    <property type="match status" value="2"/>
</dbReference>
<proteinExistence type="inferred from homology"/>
<evidence type="ECO:0000259" key="5">
    <source>
        <dbReference type="PROSITE" id="PS51649"/>
    </source>
</evidence>
<evidence type="ECO:0000256" key="2">
    <source>
        <dbReference type="PROSITE-ProRule" id="PRU00982"/>
    </source>
</evidence>